<dbReference type="PROSITE" id="PS00018">
    <property type="entry name" value="EF_HAND_1"/>
    <property type="match status" value="1"/>
</dbReference>
<dbReference type="AlphaFoldDB" id="A0AAV7EUP7"/>
<dbReference type="PROSITE" id="PS50222">
    <property type="entry name" value="EF_HAND_2"/>
    <property type="match status" value="2"/>
</dbReference>
<sequence>MEKRSRNTRSQSFFVGLLLIERILSWVCENFCYEFLSSLLSKLNICCLDERTQNCENDDRLKTEPGQECCVEDREDVLGLGSVDVRMVMERLGVFCSPEEEKLQDLLGSREFSLLFEEKEPSFEEVKEAFTVFDHNKDEFIDARDLQRVLSCLGFTQGSSIDACEQMIRAFDENGDGRMDFNEFVKFMEKSFC</sequence>
<feature type="domain" description="EF-hand" evidence="5">
    <location>
        <begin position="159"/>
        <end position="193"/>
    </location>
</feature>
<dbReference type="EMBL" id="JAINDJ010000004">
    <property type="protein sequence ID" value="KAG9451362.1"/>
    <property type="molecule type" value="Genomic_DNA"/>
</dbReference>
<dbReference type="InterPro" id="IPR039647">
    <property type="entry name" value="EF_hand_pair_protein_CML-like"/>
</dbReference>
<feature type="domain" description="EF-hand" evidence="5">
    <location>
        <begin position="121"/>
        <end position="156"/>
    </location>
</feature>
<name>A0AAV7EUP7_ARIFI</name>
<dbReference type="InterPro" id="IPR011992">
    <property type="entry name" value="EF-hand-dom_pair"/>
</dbReference>
<dbReference type="PANTHER" id="PTHR10891">
    <property type="entry name" value="EF-HAND CALCIUM-BINDING DOMAIN CONTAINING PROTEIN"/>
    <property type="match status" value="1"/>
</dbReference>
<dbReference type="InterPro" id="IPR018247">
    <property type="entry name" value="EF_Hand_1_Ca_BS"/>
</dbReference>
<evidence type="ECO:0000256" key="3">
    <source>
        <dbReference type="ARBA" id="ARBA00022837"/>
    </source>
</evidence>
<dbReference type="SMART" id="SM00054">
    <property type="entry name" value="EFh"/>
    <property type="match status" value="2"/>
</dbReference>
<proteinExistence type="predicted"/>
<dbReference type="InterPro" id="IPR002048">
    <property type="entry name" value="EF_hand_dom"/>
</dbReference>
<organism evidence="6 7">
    <name type="scientific">Aristolochia fimbriata</name>
    <name type="common">White veined hardy Dutchman's pipe vine</name>
    <dbReference type="NCBI Taxonomy" id="158543"/>
    <lineage>
        <taxon>Eukaryota</taxon>
        <taxon>Viridiplantae</taxon>
        <taxon>Streptophyta</taxon>
        <taxon>Embryophyta</taxon>
        <taxon>Tracheophyta</taxon>
        <taxon>Spermatophyta</taxon>
        <taxon>Magnoliopsida</taxon>
        <taxon>Magnoliidae</taxon>
        <taxon>Piperales</taxon>
        <taxon>Aristolochiaceae</taxon>
        <taxon>Aristolochia</taxon>
    </lineage>
</organism>
<dbReference type="GO" id="GO:0005509">
    <property type="term" value="F:calcium ion binding"/>
    <property type="evidence" value="ECO:0007669"/>
    <property type="project" value="InterPro"/>
</dbReference>
<evidence type="ECO:0000256" key="4">
    <source>
        <dbReference type="SAM" id="SignalP"/>
    </source>
</evidence>
<dbReference type="SUPFAM" id="SSF47473">
    <property type="entry name" value="EF-hand"/>
    <property type="match status" value="1"/>
</dbReference>
<evidence type="ECO:0000313" key="6">
    <source>
        <dbReference type="EMBL" id="KAG9451362.1"/>
    </source>
</evidence>
<accession>A0AAV7EUP7</accession>
<dbReference type="FunFam" id="1.10.238.10:FF:000003">
    <property type="entry name" value="Calmodulin A"/>
    <property type="match status" value="1"/>
</dbReference>
<feature type="signal peptide" evidence="4">
    <location>
        <begin position="1"/>
        <end position="25"/>
    </location>
</feature>
<evidence type="ECO:0000256" key="1">
    <source>
        <dbReference type="ARBA" id="ARBA00022723"/>
    </source>
</evidence>
<keyword evidence="3" id="KW-0106">Calcium</keyword>
<keyword evidence="2" id="KW-0677">Repeat</keyword>
<keyword evidence="4" id="KW-0732">Signal</keyword>
<dbReference type="Pfam" id="PF13499">
    <property type="entry name" value="EF-hand_7"/>
    <property type="match status" value="1"/>
</dbReference>
<dbReference type="CDD" id="cd00051">
    <property type="entry name" value="EFh"/>
    <property type="match status" value="1"/>
</dbReference>
<keyword evidence="7" id="KW-1185">Reference proteome</keyword>
<comment type="caution">
    <text evidence="6">The sequence shown here is derived from an EMBL/GenBank/DDBJ whole genome shotgun (WGS) entry which is preliminary data.</text>
</comment>
<evidence type="ECO:0000313" key="7">
    <source>
        <dbReference type="Proteomes" id="UP000825729"/>
    </source>
</evidence>
<evidence type="ECO:0000256" key="2">
    <source>
        <dbReference type="ARBA" id="ARBA00022737"/>
    </source>
</evidence>
<evidence type="ECO:0000259" key="5">
    <source>
        <dbReference type="PROSITE" id="PS50222"/>
    </source>
</evidence>
<feature type="chain" id="PRO_5043440085" description="EF-hand domain-containing protein" evidence="4">
    <location>
        <begin position="26"/>
        <end position="193"/>
    </location>
</feature>
<keyword evidence="1" id="KW-0479">Metal-binding</keyword>
<dbReference type="Proteomes" id="UP000825729">
    <property type="component" value="Unassembled WGS sequence"/>
</dbReference>
<protein>
    <recommendedName>
        <fullName evidence="5">EF-hand domain-containing protein</fullName>
    </recommendedName>
</protein>
<gene>
    <name evidence="6" type="ORF">H6P81_011327</name>
</gene>
<dbReference type="Gene3D" id="1.10.238.10">
    <property type="entry name" value="EF-hand"/>
    <property type="match status" value="1"/>
</dbReference>
<reference evidence="6 7" key="1">
    <citation type="submission" date="2021-07" db="EMBL/GenBank/DDBJ databases">
        <title>The Aristolochia fimbriata genome: insights into angiosperm evolution, floral development and chemical biosynthesis.</title>
        <authorList>
            <person name="Jiao Y."/>
        </authorList>
    </citation>
    <scope>NUCLEOTIDE SEQUENCE [LARGE SCALE GENOMIC DNA]</scope>
    <source>
        <strain evidence="6">IBCAS-2021</strain>
        <tissue evidence="6">Leaf</tissue>
    </source>
</reference>